<dbReference type="InterPro" id="IPR018547">
    <property type="entry name" value="AbiEi_C"/>
</dbReference>
<dbReference type="AlphaFoldDB" id="A0A511FIV0"/>
<evidence type="ECO:0000313" key="5">
    <source>
        <dbReference type="Proteomes" id="UP000564629"/>
    </source>
</evidence>
<dbReference type="EMBL" id="BJVQ01000047">
    <property type="protein sequence ID" value="GEL47758.1"/>
    <property type="molecule type" value="Genomic_DNA"/>
</dbReference>
<comment type="caution">
    <text evidence="2">The sequence shown here is derived from an EMBL/GenBank/DDBJ whole genome shotgun (WGS) entry which is preliminary data.</text>
</comment>
<evidence type="ECO:0000313" key="4">
    <source>
        <dbReference type="Proteomes" id="UP000321723"/>
    </source>
</evidence>
<gene>
    <name evidence="2" type="ORF">CHO01_28740</name>
    <name evidence="3" type="ORF">HNR08_002631</name>
</gene>
<name>A0A511FIV0_9CELL</name>
<dbReference type="Proteomes" id="UP000564629">
    <property type="component" value="Unassembled WGS sequence"/>
</dbReference>
<protein>
    <recommendedName>
        <fullName evidence="1">AbiEi antitoxin C-terminal domain-containing protein</fullName>
    </recommendedName>
</protein>
<evidence type="ECO:0000259" key="1">
    <source>
        <dbReference type="Pfam" id="PF09407"/>
    </source>
</evidence>
<dbReference type="Pfam" id="PF09407">
    <property type="entry name" value="AbiEi_1"/>
    <property type="match status" value="1"/>
</dbReference>
<proteinExistence type="predicted"/>
<reference evidence="2 4" key="1">
    <citation type="submission" date="2019-07" db="EMBL/GenBank/DDBJ databases">
        <title>Whole genome shotgun sequence of Cellulomonas hominis NBRC 16055.</title>
        <authorList>
            <person name="Hosoyama A."/>
            <person name="Uohara A."/>
            <person name="Ohji S."/>
            <person name="Ichikawa N."/>
        </authorList>
    </citation>
    <scope>NUCLEOTIDE SEQUENCE [LARGE SCALE GENOMIC DNA]</scope>
    <source>
        <strain evidence="2 4">NBRC 16055</strain>
    </source>
</reference>
<evidence type="ECO:0000313" key="3">
    <source>
        <dbReference type="EMBL" id="MBB5473895.1"/>
    </source>
</evidence>
<organism evidence="2 4">
    <name type="scientific">Cellulomonas hominis</name>
    <dbReference type="NCBI Taxonomy" id="156981"/>
    <lineage>
        <taxon>Bacteria</taxon>
        <taxon>Bacillati</taxon>
        <taxon>Actinomycetota</taxon>
        <taxon>Actinomycetes</taxon>
        <taxon>Micrococcales</taxon>
        <taxon>Cellulomonadaceae</taxon>
        <taxon>Cellulomonas</taxon>
    </lineage>
</organism>
<keyword evidence="4" id="KW-1185">Reference proteome</keyword>
<dbReference type="RefSeq" id="WP_146839144.1">
    <property type="nucleotide sequence ID" value="NZ_BJVQ01000047.1"/>
</dbReference>
<evidence type="ECO:0000313" key="2">
    <source>
        <dbReference type="EMBL" id="GEL47758.1"/>
    </source>
</evidence>
<accession>A0A511FIV0</accession>
<sequence length="205" mass="21952">MPDARRLVARRPLRTIRPADLDGVFANPRATLQRLERDGVVHRLAYGYYCEVPADADPATWLPSIEAAAMGVALARGAPSEPVLMGMSAARVHGALPRAVATATVAVAAGGRRPVHLVDRAGTIRFVERDTAALDAERVRTDLGAALVTTPEQTVLDVARFRSADPEAPAVVRALWPRVDRVQLVQLARSSRGVAALRRAEAMAS</sequence>
<dbReference type="OrthoDB" id="5055735at2"/>
<reference evidence="3 5" key="2">
    <citation type="submission" date="2020-08" db="EMBL/GenBank/DDBJ databases">
        <title>Sequencing the genomes of 1000 actinobacteria strains.</title>
        <authorList>
            <person name="Klenk H.-P."/>
        </authorList>
    </citation>
    <scope>NUCLEOTIDE SEQUENCE [LARGE SCALE GENOMIC DNA]</scope>
    <source>
        <strain evidence="3 5">DSM 9581</strain>
    </source>
</reference>
<feature type="domain" description="AbiEi antitoxin C-terminal" evidence="1">
    <location>
        <begin position="86"/>
        <end position="200"/>
    </location>
</feature>
<dbReference type="EMBL" id="JACHDN010000001">
    <property type="protein sequence ID" value="MBB5473895.1"/>
    <property type="molecule type" value="Genomic_DNA"/>
</dbReference>
<dbReference type="Proteomes" id="UP000321723">
    <property type="component" value="Unassembled WGS sequence"/>
</dbReference>